<accession>A0ABU0GB51</accession>
<proteinExistence type="predicted"/>
<dbReference type="RefSeq" id="WP_307374793.1">
    <property type="nucleotide sequence ID" value="NZ_JAUSUW010000010.1"/>
</dbReference>
<organism evidence="1 2">
    <name type="scientific">Peteryoungia aggregata LMG 23059</name>
    <dbReference type="NCBI Taxonomy" id="1368425"/>
    <lineage>
        <taxon>Bacteria</taxon>
        <taxon>Pseudomonadati</taxon>
        <taxon>Pseudomonadota</taxon>
        <taxon>Alphaproteobacteria</taxon>
        <taxon>Hyphomicrobiales</taxon>
        <taxon>Rhizobiaceae</taxon>
        <taxon>Peteryoungia</taxon>
    </lineage>
</organism>
<dbReference type="EMBL" id="JAUSUW010000010">
    <property type="protein sequence ID" value="MDQ0422333.1"/>
    <property type="molecule type" value="Genomic_DNA"/>
</dbReference>
<reference evidence="1 2" key="1">
    <citation type="submission" date="2023-07" db="EMBL/GenBank/DDBJ databases">
        <title>Genomic Encyclopedia of Type Strains, Phase IV (KMG-IV): sequencing the most valuable type-strain genomes for metagenomic binning, comparative biology and taxonomic classification.</title>
        <authorList>
            <person name="Goeker M."/>
        </authorList>
    </citation>
    <scope>NUCLEOTIDE SEQUENCE [LARGE SCALE GENOMIC DNA]</scope>
    <source>
        <strain evidence="1 2">DSM 1111</strain>
    </source>
</reference>
<evidence type="ECO:0000313" key="2">
    <source>
        <dbReference type="Proteomes" id="UP001238496"/>
    </source>
</evidence>
<dbReference type="Proteomes" id="UP001238496">
    <property type="component" value="Unassembled WGS sequence"/>
</dbReference>
<protein>
    <submittedName>
        <fullName evidence="1">Uncharacterized protein</fullName>
    </submittedName>
</protein>
<gene>
    <name evidence="1" type="ORF">J2045_003381</name>
</gene>
<evidence type="ECO:0000313" key="1">
    <source>
        <dbReference type="EMBL" id="MDQ0422333.1"/>
    </source>
</evidence>
<comment type="caution">
    <text evidence="1">The sequence shown here is derived from an EMBL/GenBank/DDBJ whole genome shotgun (WGS) entry which is preliminary data.</text>
</comment>
<name>A0ABU0GB51_9HYPH</name>
<keyword evidence="2" id="KW-1185">Reference proteome</keyword>
<sequence>MSYEEIIARELEFHSFDVDSGPDYLDFDFYWAGDGEKLRRVSLRFKSEGARFLVGIRDIGGGDGLGGWDFFEQSYQQHLPRLIDLLPPEELARLTVARMGLPSV</sequence>